<dbReference type="PANTHER" id="PTHR43158:SF2">
    <property type="entry name" value="SKFA PEPTIDE EXPORT ATP-BINDING PROTEIN SKFE"/>
    <property type="match status" value="1"/>
</dbReference>
<keyword evidence="2" id="KW-0067">ATP-binding</keyword>
<dbReference type="InterPro" id="IPR003593">
    <property type="entry name" value="AAA+_ATPase"/>
</dbReference>
<keyword evidence="1" id="KW-0547">Nucleotide-binding</keyword>
<dbReference type="EMBL" id="MN740209">
    <property type="protein sequence ID" value="QHT93685.1"/>
    <property type="molecule type" value="Genomic_DNA"/>
</dbReference>
<accession>A0A6C0IMF6</accession>
<dbReference type="InterPro" id="IPR027417">
    <property type="entry name" value="P-loop_NTPase"/>
</dbReference>
<dbReference type="GO" id="GO:0016887">
    <property type="term" value="F:ATP hydrolysis activity"/>
    <property type="evidence" value="ECO:0007669"/>
    <property type="project" value="InterPro"/>
</dbReference>
<evidence type="ECO:0000256" key="1">
    <source>
        <dbReference type="ARBA" id="ARBA00022741"/>
    </source>
</evidence>
<dbReference type="PANTHER" id="PTHR43158">
    <property type="entry name" value="SKFA PEPTIDE EXPORT ATP-BINDING PROTEIN SKFE"/>
    <property type="match status" value="1"/>
</dbReference>
<reference evidence="4" key="1">
    <citation type="journal article" date="2020" name="Nature">
        <title>Giant virus diversity and host interactions through global metagenomics.</title>
        <authorList>
            <person name="Schulz F."/>
            <person name="Roux S."/>
            <person name="Paez-Espino D."/>
            <person name="Jungbluth S."/>
            <person name="Walsh D.A."/>
            <person name="Denef V.J."/>
            <person name="McMahon K.D."/>
            <person name="Konstantinidis K.T."/>
            <person name="Eloe-Fadrosh E.A."/>
            <person name="Kyrpides N.C."/>
            <person name="Woyke T."/>
        </authorList>
    </citation>
    <scope>NUCLEOTIDE SEQUENCE</scope>
    <source>
        <strain evidence="4">GVMAG-M-3300024252-29</strain>
    </source>
</reference>
<proteinExistence type="predicted"/>
<evidence type="ECO:0000256" key="2">
    <source>
        <dbReference type="ARBA" id="ARBA00022840"/>
    </source>
</evidence>
<dbReference type="Gene3D" id="3.40.50.300">
    <property type="entry name" value="P-loop containing nucleotide triphosphate hydrolases"/>
    <property type="match status" value="1"/>
</dbReference>
<dbReference type="SMART" id="SM00382">
    <property type="entry name" value="AAA"/>
    <property type="match status" value="1"/>
</dbReference>
<organism evidence="4">
    <name type="scientific">viral metagenome</name>
    <dbReference type="NCBI Taxonomy" id="1070528"/>
    <lineage>
        <taxon>unclassified sequences</taxon>
        <taxon>metagenomes</taxon>
        <taxon>organismal metagenomes</taxon>
    </lineage>
</organism>
<feature type="domain" description="ABC transporter" evidence="3">
    <location>
        <begin position="5"/>
        <end position="236"/>
    </location>
</feature>
<evidence type="ECO:0000313" key="4">
    <source>
        <dbReference type="EMBL" id="QHT93685.1"/>
    </source>
</evidence>
<dbReference type="InterPro" id="IPR003439">
    <property type="entry name" value="ABC_transporter-like_ATP-bd"/>
</dbReference>
<dbReference type="GO" id="GO:0005524">
    <property type="term" value="F:ATP binding"/>
    <property type="evidence" value="ECO:0007669"/>
    <property type="project" value="UniProtKB-KW"/>
</dbReference>
<dbReference type="SUPFAM" id="SSF52540">
    <property type="entry name" value="P-loop containing nucleoside triphosphate hydrolases"/>
    <property type="match status" value="1"/>
</dbReference>
<dbReference type="Pfam" id="PF00005">
    <property type="entry name" value="ABC_tran"/>
    <property type="match status" value="1"/>
</dbReference>
<evidence type="ECO:0000259" key="3">
    <source>
        <dbReference type="PROSITE" id="PS50893"/>
    </source>
</evidence>
<protein>
    <recommendedName>
        <fullName evidence="3">ABC transporter domain-containing protein</fullName>
    </recommendedName>
</protein>
<dbReference type="PROSITE" id="PS50893">
    <property type="entry name" value="ABC_TRANSPORTER_2"/>
    <property type="match status" value="1"/>
</dbReference>
<name>A0A6C0IMF6_9ZZZZ</name>
<sequence>MDYSIQVNSLDFSYEKKEIFKDLSLSFEKGGCYLVVGLNGCGKSTLLKMLAGKTISPYKSIQVLNKDPFRDTILNNYISFLNNEWGTRTVAYSGYNMPLQSALSVKEMMVKLKEQYPERNKELLEILSINPEWKLNEVSEGQRKRVQLYLGLIKPFQICLLDEITVNLDIIIKDRFMKYLKKESIENNATILYVTHIFDGLDEWCTHLLYLKQGGKIGYFDKKPSSPIYYYLLDLLKQEPHSKNEEAEQKIKECSKNAGGYTHGVLPEYYGKK</sequence>
<dbReference type="AlphaFoldDB" id="A0A6C0IMF6"/>